<dbReference type="InterPro" id="IPR011759">
    <property type="entry name" value="Cyt_c_oxidase_su2_TM_dom"/>
</dbReference>
<protein>
    <recommendedName>
        <fullName evidence="4 18">Cytochrome c oxidase subunit 2</fullName>
    </recommendedName>
</protein>
<evidence type="ECO:0000256" key="8">
    <source>
        <dbReference type="ARBA" id="ARBA00022723"/>
    </source>
</evidence>
<evidence type="ECO:0000313" key="22">
    <source>
        <dbReference type="EMBL" id="QRN71578.1"/>
    </source>
</evidence>
<dbReference type="PROSITE" id="PS00078">
    <property type="entry name" value="COX2"/>
    <property type="match status" value="1"/>
</dbReference>
<evidence type="ECO:0000259" key="21">
    <source>
        <dbReference type="PROSITE" id="PS50999"/>
    </source>
</evidence>
<keyword evidence="16 18" id="KW-0472">Membrane</keyword>
<comment type="cofactor">
    <cofactor evidence="18">
        <name>Cu cation</name>
        <dbReference type="ChEBI" id="CHEBI:23378"/>
    </cofactor>
    <text evidence="18">Binds a copper A center.</text>
</comment>
<evidence type="ECO:0000256" key="9">
    <source>
        <dbReference type="ARBA" id="ARBA00022792"/>
    </source>
</evidence>
<dbReference type="Gene3D" id="2.60.40.420">
    <property type="entry name" value="Cupredoxins - blue copper proteins"/>
    <property type="match status" value="1"/>
</dbReference>
<dbReference type="PROSITE" id="PS50857">
    <property type="entry name" value="COX2_CUA"/>
    <property type="match status" value="1"/>
</dbReference>
<evidence type="ECO:0000259" key="20">
    <source>
        <dbReference type="PROSITE" id="PS50857"/>
    </source>
</evidence>
<evidence type="ECO:0000256" key="17">
    <source>
        <dbReference type="ARBA" id="ARBA00049512"/>
    </source>
</evidence>
<dbReference type="GO" id="GO:0004129">
    <property type="term" value="F:cytochrome-c oxidase activity"/>
    <property type="evidence" value="ECO:0007669"/>
    <property type="project" value="UniProtKB-EC"/>
</dbReference>
<gene>
    <name evidence="22" type="primary">COX2</name>
</gene>
<dbReference type="Gene3D" id="1.10.287.90">
    <property type="match status" value="1"/>
</dbReference>
<comment type="subcellular location">
    <subcellularLocation>
        <location evidence="1 18">Mitochondrion inner membrane</location>
        <topology evidence="1 18">Multi-pass membrane protein</topology>
    </subcellularLocation>
</comment>
<geneLocation type="mitochondrion" evidence="22"/>
<evidence type="ECO:0000256" key="2">
    <source>
        <dbReference type="ARBA" id="ARBA00007866"/>
    </source>
</evidence>
<evidence type="ECO:0000256" key="15">
    <source>
        <dbReference type="ARBA" id="ARBA00023128"/>
    </source>
</evidence>
<comment type="subunit">
    <text evidence="3">Component of the cytochrome c oxidase (complex IV, CIV), a multisubunit enzyme composed of a catalytic core of 3 subunits and several supernumerary subunits. The complex exists as a monomer or a dimer and forms supercomplexes (SCs) in the inner mitochondrial membrane with ubiquinol-cytochrome c oxidoreductase (cytochrome b-c1 complex, complex III, CIII).</text>
</comment>
<keyword evidence="14 18" id="KW-0186">Copper</keyword>
<dbReference type="RefSeq" id="YP_010164873.1">
    <property type="nucleotide sequence ID" value="NC_057497.1"/>
</dbReference>
<keyword evidence="11" id="KW-1278">Translocase</keyword>
<dbReference type="PANTHER" id="PTHR22888">
    <property type="entry name" value="CYTOCHROME C OXIDASE, SUBUNIT II"/>
    <property type="match status" value="1"/>
</dbReference>
<dbReference type="PANTHER" id="PTHR22888:SF9">
    <property type="entry name" value="CYTOCHROME C OXIDASE SUBUNIT 2"/>
    <property type="match status" value="1"/>
</dbReference>
<evidence type="ECO:0000256" key="1">
    <source>
        <dbReference type="ARBA" id="ARBA00004448"/>
    </source>
</evidence>
<dbReference type="GO" id="GO:0005743">
    <property type="term" value="C:mitochondrial inner membrane"/>
    <property type="evidence" value="ECO:0007669"/>
    <property type="project" value="UniProtKB-SubCell"/>
</dbReference>
<feature type="domain" description="Cytochrome oxidase subunit II copper A binding" evidence="20">
    <location>
        <begin position="92"/>
        <end position="224"/>
    </location>
</feature>
<proteinExistence type="inferred from homology"/>
<dbReference type="InterPro" id="IPR014222">
    <property type="entry name" value="Cyt_c_oxidase_su2"/>
</dbReference>
<dbReference type="Pfam" id="PF00116">
    <property type="entry name" value="COX2"/>
    <property type="match status" value="1"/>
</dbReference>
<dbReference type="SUPFAM" id="SSF81464">
    <property type="entry name" value="Cytochrome c oxidase subunit II-like, transmembrane region"/>
    <property type="match status" value="1"/>
</dbReference>
<comment type="catalytic activity">
    <reaction evidence="17">
        <text>4 Fe(II)-[cytochrome c] + O2 + 8 H(+)(in) = 4 Fe(III)-[cytochrome c] + 2 H2O + 4 H(+)(out)</text>
        <dbReference type="Rhea" id="RHEA:11436"/>
        <dbReference type="Rhea" id="RHEA-COMP:10350"/>
        <dbReference type="Rhea" id="RHEA-COMP:14399"/>
        <dbReference type="ChEBI" id="CHEBI:15377"/>
        <dbReference type="ChEBI" id="CHEBI:15378"/>
        <dbReference type="ChEBI" id="CHEBI:15379"/>
        <dbReference type="ChEBI" id="CHEBI:29033"/>
        <dbReference type="ChEBI" id="CHEBI:29034"/>
        <dbReference type="EC" id="7.1.1.9"/>
    </reaction>
    <physiologicalReaction direction="left-to-right" evidence="17">
        <dbReference type="Rhea" id="RHEA:11437"/>
    </physiologicalReaction>
</comment>
<dbReference type="GO" id="GO:0005507">
    <property type="term" value="F:copper ion binding"/>
    <property type="evidence" value="ECO:0007669"/>
    <property type="project" value="InterPro"/>
</dbReference>
<sequence length="225" mass="25565">MPTWSMISFQDSASSSMEQLIFFHDFSMSILTLITVLISTAIIITYCSKNYDRFLVQDQKIEIIWSSIPVLILIIMAVPSLQTLYILEDPFPPSMTLKATGHQWYWSYEYADFPGVEFDSYMLPSSNTTKLNRLLDSDNSIVLPVNTKVRMIVTAADVIHAWTVPSLGVKVDAVPGRLNQLMFTLKRTGFFYGQCSEICGSNHSFMPIKIESVPSHIFIKWLVSQ</sequence>
<evidence type="ECO:0000256" key="3">
    <source>
        <dbReference type="ARBA" id="ARBA00011164"/>
    </source>
</evidence>
<keyword evidence="13 19" id="KW-1133">Transmembrane helix</keyword>
<dbReference type="InterPro" id="IPR008972">
    <property type="entry name" value="Cupredoxin"/>
</dbReference>
<evidence type="ECO:0000256" key="13">
    <source>
        <dbReference type="ARBA" id="ARBA00022989"/>
    </source>
</evidence>
<dbReference type="CDD" id="cd13912">
    <property type="entry name" value="CcO_II_C"/>
    <property type="match status" value="1"/>
</dbReference>
<feature type="domain" description="Cytochrome oxidase subunit II transmembrane region profile" evidence="21">
    <location>
        <begin position="1"/>
        <end position="91"/>
    </location>
</feature>
<evidence type="ECO:0000256" key="4">
    <source>
        <dbReference type="ARBA" id="ARBA00015946"/>
    </source>
</evidence>
<evidence type="ECO:0000256" key="12">
    <source>
        <dbReference type="ARBA" id="ARBA00022982"/>
    </source>
</evidence>
<dbReference type="SUPFAM" id="SSF49503">
    <property type="entry name" value="Cupredoxins"/>
    <property type="match status" value="1"/>
</dbReference>
<keyword evidence="8 18" id="KW-0479">Metal-binding</keyword>
<dbReference type="PROSITE" id="PS50999">
    <property type="entry name" value="COX2_TM"/>
    <property type="match status" value="1"/>
</dbReference>
<dbReference type="GO" id="GO:0042773">
    <property type="term" value="P:ATP synthesis coupled electron transport"/>
    <property type="evidence" value="ECO:0007669"/>
    <property type="project" value="TreeGrafter"/>
</dbReference>
<evidence type="ECO:0000256" key="5">
    <source>
        <dbReference type="ARBA" id="ARBA00022448"/>
    </source>
</evidence>
<evidence type="ECO:0000256" key="19">
    <source>
        <dbReference type="SAM" id="Phobius"/>
    </source>
</evidence>
<dbReference type="Pfam" id="PF02790">
    <property type="entry name" value="COX2_TM"/>
    <property type="match status" value="1"/>
</dbReference>
<dbReference type="InterPro" id="IPR045187">
    <property type="entry name" value="CcO_II"/>
</dbReference>
<dbReference type="GO" id="GO:0016491">
    <property type="term" value="F:oxidoreductase activity"/>
    <property type="evidence" value="ECO:0007669"/>
    <property type="project" value="InterPro"/>
</dbReference>
<evidence type="ECO:0000256" key="10">
    <source>
        <dbReference type="ARBA" id="ARBA00022842"/>
    </source>
</evidence>
<evidence type="ECO:0000256" key="18">
    <source>
        <dbReference type="RuleBase" id="RU000457"/>
    </source>
</evidence>
<reference evidence="22" key="2">
    <citation type="submission" date="2020-03" db="EMBL/GenBank/DDBJ databases">
        <authorList>
            <person name="Lee C.-W."/>
            <person name="Tomikawa K."/>
            <person name="Min G.-S."/>
        </authorList>
    </citation>
    <scope>NUCLEOTIDE SEQUENCE</scope>
</reference>
<comment type="similarity">
    <text evidence="2 18">Belongs to the cytochrome c oxidase subunit 2 family.</text>
</comment>
<evidence type="ECO:0000256" key="6">
    <source>
        <dbReference type="ARBA" id="ARBA00022660"/>
    </source>
</evidence>
<dbReference type="InterPro" id="IPR034210">
    <property type="entry name" value="CcO_II_C"/>
</dbReference>
<name>A0A891ZK05_9CRUS</name>
<evidence type="ECO:0000256" key="16">
    <source>
        <dbReference type="ARBA" id="ARBA00023136"/>
    </source>
</evidence>
<evidence type="ECO:0000256" key="11">
    <source>
        <dbReference type="ARBA" id="ARBA00022967"/>
    </source>
</evidence>
<keyword evidence="6 18" id="KW-0679">Respiratory chain</keyword>
<keyword evidence="12 18" id="KW-0249">Electron transport</keyword>
<feature type="transmembrane region" description="Helical" evidence="19">
    <location>
        <begin position="20"/>
        <end position="47"/>
    </location>
</feature>
<organism evidence="22">
    <name type="scientific">Jesogammarus hinumensis</name>
    <dbReference type="NCBI Taxonomy" id="378308"/>
    <lineage>
        <taxon>Eukaryota</taxon>
        <taxon>Metazoa</taxon>
        <taxon>Ecdysozoa</taxon>
        <taxon>Arthropoda</taxon>
        <taxon>Crustacea</taxon>
        <taxon>Multicrustacea</taxon>
        <taxon>Malacostraca</taxon>
        <taxon>Eumalacostraca</taxon>
        <taxon>Peracarida</taxon>
        <taxon>Amphipoda</taxon>
        <taxon>Senticaudata</taxon>
        <taxon>Gammarida</taxon>
        <taxon>Gammaridira</taxon>
        <taxon>Gammaroidea</taxon>
        <taxon>Anisogammaridae</taxon>
        <taxon>Jesogammarus</taxon>
    </lineage>
</organism>
<dbReference type="GeneID" id="67268916"/>
<dbReference type="PRINTS" id="PR01166">
    <property type="entry name" value="CYCOXIDASEII"/>
</dbReference>
<keyword evidence="7 18" id="KW-0812">Transmembrane</keyword>
<keyword evidence="9 18" id="KW-0999">Mitochondrion inner membrane</keyword>
<dbReference type="InterPro" id="IPR001505">
    <property type="entry name" value="Copper_CuA"/>
</dbReference>
<dbReference type="InterPro" id="IPR036257">
    <property type="entry name" value="Cyt_c_oxidase_su2_TM_sf"/>
</dbReference>
<dbReference type="EMBL" id="MT270126">
    <property type="protein sequence ID" value="QRN71578.1"/>
    <property type="molecule type" value="Genomic_DNA"/>
</dbReference>
<evidence type="ECO:0000256" key="7">
    <source>
        <dbReference type="ARBA" id="ARBA00022692"/>
    </source>
</evidence>
<dbReference type="InterPro" id="IPR002429">
    <property type="entry name" value="CcO_II-like_C"/>
</dbReference>
<dbReference type="CTD" id="4513"/>
<evidence type="ECO:0000256" key="14">
    <source>
        <dbReference type="ARBA" id="ARBA00023008"/>
    </source>
</evidence>
<comment type="function">
    <text evidence="18">Component of the cytochrome c oxidase, the last enzyme in the mitochondrial electron transport chain which drives oxidative phosphorylation. The respiratory chain contains 3 multisubunit complexes succinate dehydrogenase (complex II, CII), ubiquinol-cytochrome c oxidoreductase (cytochrome b-c1 complex, complex III, CIII) and cytochrome c oxidase (complex IV, CIV), that cooperate to transfer electrons derived from NADH and succinate to molecular oxygen, creating an electrochemical gradient over the inner membrane that drives transmembrane transport and the ATP synthase. Cytochrome c oxidase is the component of the respiratory chain that catalyzes the reduction of oxygen to water. Electrons originating from reduced cytochrome c in the intermembrane space (IMS) are transferred via the dinuclear copper A center (CU(A)) of subunit 2 and heme A of subunit 1 to the active site in subunit 1, a binuclear center (BNC) formed by heme A3 and copper B (CU(B)). The BNC reduces molecular oxygen to 2 water molecules using 4 electrons from cytochrome c in the IMS and 4 protons from the mitochondrial matrix.</text>
</comment>
<accession>A0A891ZK05</accession>
<dbReference type="FunFam" id="2.60.40.420:FF:000001">
    <property type="entry name" value="Cytochrome c oxidase subunit 2"/>
    <property type="match status" value="1"/>
</dbReference>
<keyword evidence="5 18" id="KW-0813">Transport</keyword>
<feature type="transmembrane region" description="Helical" evidence="19">
    <location>
        <begin position="68"/>
        <end position="87"/>
    </location>
</feature>
<keyword evidence="10" id="KW-0460">Magnesium</keyword>
<dbReference type="NCBIfam" id="TIGR02866">
    <property type="entry name" value="CoxB"/>
    <property type="match status" value="1"/>
</dbReference>
<keyword evidence="15 18" id="KW-0496">Mitochondrion</keyword>
<dbReference type="AlphaFoldDB" id="A0A891ZK05"/>
<reference evidence="22" key="1">
    <citation type="journal article" date="2020" name="Mitochondrial DNA Part B Resour">
        <title>The complete mitochondrial genome of Jesogammarus (Jesogammarus) hinumensis (Crustacea: Amphipoda: Anisogammaridae).</title>
        <authorList>
            <person name="Lee C.W."/>
            <person name="Tomikawa K."/>
            <person name="Min G.S."/>
        </authorList>
    </citation>
    <scope>NUCLEOTIDE SEQUENCE</scope>
</reference>